<keyword evidence="4" id="KW-1185">Reference proteome</keyword>
<dbReference type="RefSeq" id="WP_201371778.1">
    <property type="nucleotide sequence ID" value="NZ_BNJG01000001.1"/>
</dbReference>
<dbReference type="Proteomes" id="UP000654345">
    <property type="component" value="Unassembled WGS sequence"/>
</dbReference>
<evidence type="ECO:0000313" key="4">
    <source>
        <dbReference type="Proteomes" id="UP000654345"/>
    </source>
</evidence>
<proteinExistence type="predicted"/>
<protein>
    <submittedName>
        <fullName evidence="3">Isochorismatase</fullName>
    </submittedName>
</protein>
<name>A0ABQ3UR20_9CHLR</name>
<dbReference type="SUPFAM" id="SSF52499">
    <property type="entry name" value="Isochorismatase-like hydrolases"/>
    <property type="match status" value="1"/>
</dbReference>
<comment type="caution">
    <text evidence="3">The sequence shown here is derived from an EMBL/GenBank/DDBJ whole genome shotgun (WGS) entry which is preliminary data.</text>
</comment>
<dbReference type="Gene3D" id="3.40.50.850">
    <property type="entry name" value="Isochorismatase-like"/>
    <property type="match status" value="1"/>
</dbReference>
<dbReference type="CDD" id="cd01014">
    <property type="entry name" value="nicotinamidase_related"/>
    <property type="match status" value="1"/>
</dbReference>
<organism evidence="3 4">
    <name type="scientific">Ktedonobacter robiniae</name>
    <dbReference type="NCBI Taxonomy" id="2778365"/>
    <lineage>
        <taxon>Bacteria</taxon>
        <taxon>Bacillati</taxon>
        <taxon>Chloroflexota</taxon>
        <taxon>Ktedonobacteria</taxon>
        <taxon>Ktedonobacterales</taxon>
        <taxon>Ktedonobacteraceae</taxon>
        <taxon>Ktedonobacter</taxon>
    </lineage>
</organism>
<dbReference type="InterPro" id="IPR000868">
    <property type="entry name" value="Isochorismatase-like_dom"/>
</dbReference>
<gene>
    <name evidence="3" type="ORF">KSB_36300</name>
</gene>
<dbReference type="InterPro" id="IPR050272">
    <property type="entry name" value="Isochorismatase-like_hydrls"/>
</dbReference>
<evidence type="ECO:0000259" key="2">
    <source>
        <dbReference type="Pfam" id="PF00857"/>
    </source>
</evidence>
<dbReference type="PANTHER" id="PTHR43540">
    <property type="entry name" value="PEROXYUREIDOACRYLATE/UREIDOACRYLATE AMIDOHYDROLASE-RELATED"/>
    <property type="match status" value="1"/>
</dbReference>
<dbReference type="PANTHER" id="PTHR43540:SF14">
    <property type="entry name" value="ISOCHORISMATASE"/>
    <property type="match status" value="1"/>
</dbReference>
<accession>A0ABQ3UR20</accession>
<evidence type="ECO:0000313" key="3">
    <source>
        <dbReference type="EMBL" id="GHO55155.1"/>
    </source>
</evidence>
<dbReference type="InterPro" id="IPR036380">
    <property type="entry name" value="Isochorismatase-like_sf"/>
</dbReference>
<evidence type="ECO:0000256" key="1">
    <source>
        <dbReference type="ARBA" id="ARBA00022801"/>
    </source>
</evidence>
<keyword evidence="1" id="KW-0378">Hydrolase</keyword>
<feature type="domain" description="Isochorismatase-like" evidence="2">
    <location>
        <begin position="5"/>
        <end position="144"/>
    </location>
</feature>
<dbReference type="Pfam" id="PF00857">
    <property type="entry name" value="Isochorismatase"/>
    <property type="match status" value="1"/>
</dbReference>
<dbReference type="EMBL" id="BNJG01000001">
    <property type="protein sequence ID" value="GHO55155.1"/>
    <property type="molecule type" value="Genomic_DNA"/>
</dbReference>
<reference evidence="3 4" key="1">
    <citation type="journal article" date="2021" name="Int. J. Syst. Evol. Microbiol.">
        <title>Reticulibacter mediterranei gen. nov., sp. nov., within the new family Reticulibacteraceae fam. nov., and Ktedonospora formicarum gen. nov., sp. nov., Ktedonobacter robiniae sp. nov., Dictyobacter formicarum sp. nov. and Dictyobacter arantiisoli sp. nov., belonging to the class Ktedonobacteria.</title>
        <authorList>
            <person name="Yabe S."/>
            <person name="Zheng Y."/>
            <person name="Wang C.M."/>
            <person name="Sakai Y."/>
            <person name="Abe K."/>
            <person name="Yokota A."/>
            <person name="Donadio S."/>
            <person name="Cavaletti L."/>
            <person name="Monciardini P."/>
        </authorList>
    </citation>
    <scope>NUCLEOTIDE SEQUENCE [LARGE SCALE GENOMIC DNA]</scope>
    <source>
        <strain evidence="3 4">SOSP1-30</strain>
    </source>
</reference>
<sequence length="178" mass="19395">MAAQTALLLIDVQNGLFDEAYEEEAAVLHILVELLERARDQQVPILYIQHGGGSGHPLEPGTPGWQIHPLVAPHSEDIIVHKSASDAFYESSLHDTLQSLGVTRLVVTGAQTEYCVDATCRRAASLNYDVYLVADGHTTSDNGKLTTAQIVAHHNHLLAQLAHPTHPIRVLPTTDITF</sequence>